<dbReference type="GeneID" id="25916330"/>
<dbReference type="RefSeq" id="XP_014145537.1">
    <property type="nucleotide sequence ID" value="XM_014290062.1"/>
</dbReference>
<evidence type="ECO:0000313" key="2">
    <source>
        <dbReference type="EMBL" id="KNC71635.1"/>
    </source>
</evidence>
<proteinExistence type="predicted"/>
<sequence>QSQASLKNAFSAPLPKSAGAHPLAGVGRARNELCIVCRKPIEQVQMATHMLNAHNVVQKAKPPSRLW</sequence>
<feature type="region of interest" description="Disordered" evidence="1">
    <location>
        <begin position="1"/>
        <end position="22"/>
    </location>
</feature>
<dbReference type="EMBL" id="KQ248413">
    <property type="protein sequence ID" value="KNC71635.1"/>
    <property type="molecule type" value="Genomic_DNA"/>
</dbReference>
<feature type="non-terminal residue" evidence="2">
    <location>
        <position position="1"/>
    </location>
</feature>
<name>A0A0L0F4I6_9EUKA</name>
<evidence type="ECO:0000256" key="1">
    <source>
        <dbReference type="SAM" id="MobiDB-lite"/>
    </source>
</evidence>
<evidence type="ECO:0000313" key="3">
    <source>
        <dbReference type="Proteomes" id="UP000054560"/>
    </source>
</evidence>
<gene>
    <name evidence="2" type="ORF">SARC_15826</name>
</gene>
<dbReference type="Proteomes" id="UP000054560">
    <property type="component" value="Unassembled WGS sequence"/>
</dbReference>
<protein>
    <submittedName>
        <fullName evidence="2">Uncharacterized protein</fullName>
    </submittedName>
</protein>
<dbReference type="AlphaFoldDB" id="A0A0L0F4I6"/>
<reference evidence="2 3" key="1">
    <citation type="submission" date="2011-02" db="EMBL/GenBank/DDBJ databases">
        <title>The Genome Sequence of Sphaeroforma arctica JP610.</title>
        <authorList>
            <consortium name="The Broad Institute Genome Sequencing Platform"/>
            <person name="Russ C."/>
            <person name="Cuomo C."/>
            <person name="Young S.K."/>
            <person name="Zeng Q."/>
            <person name="Gargeya S."/>
            <person name="Alvarado L."/>
            <person name="Berlin A."/>
            <person name="Chapman S.B."/>
            <person name="Chen Z."/>
            <person name="Freedman E."/>
            <person name="Gellesch M."/>
            <person name="Goldberg J."/>
            <person name="Griggs A."/>
            <person name="Gujja S."/>
            <person name="Heilman E."/>
            <person name="Heiman D."/>
            <person name="Howarth C."/>
            <person name="Mehta T."/>
            <person name="Neiman D."/>
            <person name="Pearson M."/>
            <person name="Roberts A."/>
            <person name="Saif S."/>
            <person name="Shea T."/>
            <person name="Shenoy N."/>
            <person name="Sisk P."/>
            <person name="Stolte C."/>
            <person name="Sykes S."/>
            <person name="White J."/>
            <person name="Yandava C."/>
            <person name="Burger G."/>
            <person name="Gray M.W."/>
            <person name="Holland P.W.H."/>
            <person name="King N."/>
            <person name="Lang F.B.F."/>
            <person name="Roger A.J."/>
            <person name="Ruiz-Trillo I."/>
            <person name="Haas B."/>
            <person name="Nusbaum C."/>
            <person name="Birren B."/>
        </authorList>
    </citation>
    <scope>NUCLEOTIDE SEQUENCE [LARGE SCALE GENOMIC DNA]</scope>
    <source>
        <strain evidence="2 3">JP610</strain>
    </source>
</reference>
<organism evidence="2 3">
    <name type="scientific">Sphaeroforma arctica JP610</name>
    <dbReference type="NCBI Taxonomy" id="667725"/>
    <lineage>
        <taxon>Eukaryota</taxon>
        <taxon>Ichthyosporea</taxon>
        <taxon>Ichthyophonida</taxon>
        <taxon>Sphaeroforma</taxon>
    </lineage>
</organism>
<accession>A0A0L0F4I6</accession>
<keyword evidence="3" id="KW-1185">Reference proteome</keyword>